<keyword evidence="3" id="KW-1185">Reference proteome</keyword>
<protein>
    <submittedName>
        <fullName evidence="2">Uncharacterized protein</fullName>
    </submittedName>
</protein>
<gene>
    <name evidence="2" type="ORF">SMTD_LOCUS1774</name>
</gene>
<accession>A0A183NI38</accession>
<sequence>MGRADDGRASCADCSADFWNAGVDCLKCLYSPNKLIDMNYPPVSALNSLSCSADNILSSVNGIAAEFRDLIDQVPDGEPYYNLIQRTPVSDEKRLRQLLTSCELGDKRPSQLLKHMKQLAGPYNLDEPLLKQMCFQCLLNNVRQILSLSKNSVTLKELADMADKMMEVYPDNHSSNSVKTAAQKDKDCTAMFQ</sequence>
<dbReference type="AlphaFoldDB" id="A0A183NI38"/>
<dbReference type="Proteomes" id="UP000269396">
    <property type="component" value="Unassembled WGS sequence"/>
</dbReference>
<evidence type="ECO:0000313" key="2">
    <source>
        <dbReference type="EMBL" id="VDO81271.1"/>
    </source>
</evidence>
<feature type="compositionally biased region" description="Basic and acidic residues" evidence="1">
    <location>
        <begin position="182"/>
        <end position="193"/>
    </location>
</feature>
<dbReference type="EMBL" id="UZAL01002106">
    <property type="protein sequence ID" value="VDO81271.1"/>
    <property type="molecule type" value="Genomic_DNA"/>
</dbReference>
<dbReference type="PANTHER" id="PTHR33327:SF3">
    <property type="entry name" value="RNA-DIRECTED DNA POLYMERASE"/>
    <property type="match status" value="1"/>
</dbReference>
<feature type="region of interest" description="Disordered" evidence="1">
    <location>
        <begin position="172"/>
        <end position="193"/>
    </location>
</feature>
<organism evidence="2 3">
    <name type="scientific">Schistosoma mattheei</name>
    <dbReference type="NCBI Taxonomy" id="31246"/>
    <lineage>
        <taxon>Eukaryota</taxon>
        <taxon>Metazoa</taxon>
        <taxon>Spiralia</taxon>
        <taxon>Lophotrochozoa</taxon>
        <taxon>Platyhelminthes</taxon>
        <taxon>Trematoda</taxon>
        <taxon>Digenea</taxon>
        <taxon>Strigeidida</taxon>
        <taxon>Schistosomatoidea</taxon>
        <taxon>Schistosomatidae</taxon>
        <taxon>Schistosoma</taxon>
    </lineage>
</organism>
<proteinExistence type="predicted"/>
<dbReference type="PANTHER" id="PTHR33327">
    <property type="entry name" value="ENDONUCLEASE"/>
    <property type="match status" value="1"/>
</dbReference>
<evidence type="ECO:0000256" key="1">
    <source>
        <dbReference type="SAM" id="MobiDB-lite"/>
    </source>
</evidence>
<name>A0A183NI38_9TREM</name>
<reference evidence="2 3" key="1">
    <citation type="submission" date="2018-11" db="EMBL/GenBank/DDBJ databases">
        <authorList>
            <consortium name="Pathogen Informatics"/>
        </authorList>
    </citation>
    <scope>NUCLEOTIDE SEQUENCE [LARGE SCALE GENOMIC DNA]</scope>
    <source>
        <strain>Denwood</strain>
        <strain evidence="3">Zambia</strain>
    </source>
</reference>
<evidence type="ECO:0000313" key="3">
    <source>
        <dbReference type="Proteomes" id="UP000269396"/>
    </source>
</evidence>
<dbReference type="STRING" id="31246.A0A183NI38"/>